<protein>
    <submittedName>
        <fullName evidence="1">Uncharacterized protein</fullName>
    </submittedName>
</protein>
<sequence>MIFGTNRKWWYSDGLPDEFQKHCENFVNELKEPLAWRRLRYSGQFSDVETGSAQKGTHYERYCRCYTGVIKMDWRDKEGWYITSDWVDRDPGRPELMYEAPQKAVMEWFVMMQNDGILAYVHTTRGQRFSRMQSRGESAPNYAYPDWDNGIDYPLFTKRLKPKDKKTKKHTVCFNFGIRKRLDGRFSWFGTHDLETHGQYIPVKFAPARFFSFQGKFDDLDNSKAMVAYFRQGTYPNRAMEWMAYWWDSAKTRTAMTEWIRDWVADHMLPSGYEPAWPLEDWRRKKIAVSNETL</sequence>
<evidence type="ECO:0000313" key="1">
    <source>
        <dbReference type="EMBL" id="CAJ0560254.1"/>
    </source>
</evidence>
<keyword evidence="2" id="KW-1185">Reference proteome</keyword>
<dbReference type="AlphaFoldDB" id="A0AA36C5M4"/>
<dbReference type="Proteomes" id="UP001177023">
    <property type="component" value="Unassembled WGS sequence"/>
</dbReference>
<proteinExistence type="predicted"/>
<feature type="non-terminal residue" evidence="1">
    <location>
        <position position="1"/>
    </location>
</feature>
<accession>A0AA36C5M4</accession>
<reference evidence="1" key="1">
    <citation type="submission" date="2023-06" db="EMBL/GenBank/DDBJ databases">
        <authorList>
            <person name="Delattre M."/>
        </authorList>
    </citation>
    <scope>NUCLEOTIDE SEQUENCE</scope>
    <source>
        <strain evidence="1">AF72</strain>
    </source>
</reference>
<organism evidence="1 2">
    <name type="scientific">Mesorhabditis spiculigera</name>
    <dbReference type="NCBI Taxonomy" id="96644"/>
    <lineage>
        <taxon>Eukaryota</taxon>
        <taxon>Metazoa</taxon>
        <taxon>Ecdysozoa</taxon>
        <taxon>Nematoda</taxon>
        <taxon>Chromadorea</taxon>
        <taxon>Rhabditida</taxon>
        <taxon>Rhabditina</taxon>
        <taxon>Rhabditomorpha</taxon>
        <taxon>Rhabditoidea</taxon>
        <taxon>Rhabditidae</taxon>
        <taxon>Mesorhabditinae</taxon>
        <taxon>Mesorhabditis</taxon>
    </lineage>
</organism>
<dbReference type="EMBL" id="CATQJA010000430">
    <property type="protein sequence ID" value="CAJ0560254.1"/>
    <property type="molecule type" value="Genomic_DNA"/>
</dbReference>
<gene>
    <name evidence="1" type="ORF">MSPICULIGERA_LOCUS1502</name>
</gene>
<comment type="caution">
    <text evidence="1">The sequence shown here is derived from an EMBL/GenBank/DDBJ whole genome shotgun (WGS) entry which is preliminary data.</text>
</comment>
<name>A0AA36C5M4_9BILA</name>
<evidence type="ECO:0000313" key="2">
    <source>
        <dbReference type="Proteomes" id="UP001177023"/>
    </source>
</evidence>